<dbReference type="Proteomes" id="UP000245591">
    <property type="component" value="Unassembled WGS sequence"/>
</dbReference>
<keyword evidence="5" id="KW-0963">Cytoplasm</keyword>
<feature type="compositionally biased region" description="Basic and acidic residues" evidence="7">
    <location>
        <begin position="577"/>
        <end position="588"/>
    </location>
</feature>
<dbReference type="GO" id="GO:0005737">
    <property type="term" value="C:cytoplasm"/>
    <property type="evidence" value="ECO:0007669"/>
    <property type="project" value="UniProtKB-SubCell"/>
</dbReference>
<feature type="region of interest" description="Disordered" evidence="7">
    <location>
        <begin position="1518"/>
        <end position="1540"/>
    </location>
</feature>
<feature type="region of interest" description="Disordered" evidence="7">
    <location>
        <begin position="788"/>
        <end position="816"/>
    </location>
</feature>
<feature type="region of interest" description="Disordered" evidence="7">
    <location>
        <begin position="1293"/>
        <end position="1333"/>
    </location>
</feature>
<accession>A0A2U1J8K9</accession>
<evidence type="ECO:0000256" key="1">
    <source>
        <dbReference type="ARBA" id="ARBA00004496"/>
    </source>
</evidence>
<evidence type="ECO:0000313" key="9">
    <source>
        <dbReference type="Proteomes" id="UP000245591"/>
    </source>
</evidence>
<evidence type="ECO:0000256" key="4">
    <source>
        <dbReference type="ARBA" id="ARBA00020733"/>
    </source>
</evidence>
<protein>
    <recommendedName>
        <fullName evidence="4">Stress response protein NST1</fullName>
    </recommendedName>
    <alternativeName>
        <fullName evidence="3">Stress response protein nst1</fullName>
    </alternativeName>
</protein>
<dbReference type="Pfam" id="PF13945">
    <property type="entry name" value="NST1"/>
    <property type="match status" value="1"/>
</dbReference>
<feature type="compositionally biased region" description="Basic and acidic residues" evidence="7">
    <location>
        <begin position="417"/>
        <end position="428"/>
    </location>
</feature>
<feature type="compositionally biased region" description="Basic and acidic residues" evidence="7">
    <location>
        <begin position="806"/>
        <end position="816"/>
    </location>
</feature>
<proteinExistence type="inferred from homology"/>
<evidence type="ECO:0000256" key="5">
    <source>
        <dbReference type="ARBA" id="ARBA00022490"/>
    </source>
</evidence>
<feature type="region of interest" description="Disordered" evidence="7">
    <location>
        <begin position="81"/>
        <end position="103"/>
    </location>
</feature>
<dbReference type="InterPro" id="IPR025279">
    <property type="entry name" value="NST1"/>
</dbReference>
<feature type="compositionally biased region" description="Polar residues" evidence="7">
    <location>
        <begin position="722"/>
        <end position="742"/>
    </location>
</feature>
<keyword evidence="9" id="KW-1185">Reference proteome</keyword>
<sequence length="1540" mass="174920">MDPKDDVSVANPDQDLTSDPLIRYKDEINFIKANLIKEIKTKAMEIKSLDTEESNNLYGSKDNKELSFKALDELVEKIEKDLETSTTDEKKDTDKQEPAENSSDKMFTVLLDEMQGQIGTFPSSSAQSKIMKQIEKFHKGGLSLNIFENNEQDIEKMLTDKTEANLFRNFLDASKHLRKTISNDLKSEFKSPYMVDPNFLFPHFFGDFTRKINEMSLIYDNSLYSENVKILEHLISKRVNGAVKEDLWNTDGETERSQILEYWLGMTKTERQMFLNQEKNSFVTQIYTVRGITCSCSNCEKKKTGIQIEVDYLYDQYFWKIEDRVQKELSRRKTVDLEIDARRYLSEAIDSLSNVTPLENSLVDELYLNLQNKISTLLGVLHNNESGSGIYLTMDGSSYKVNFEENATGTNDVGNTADKDKGANKNIKDEKTSGISKYDQNLKSKMESTDEKNKNAFLKAFSLIEEALNSIKSWCVKVQNFKIVHKSKPNSDLSCLYRADDISKIFGLGIDYRFGYGEIKDYARKLMELIEEVADFKIKQKNNPESENSFLLPSDYHKKVRKGVEASNKNQTGDGKNVADEKGSKNHDSDDILCKEYIKKLNTGSYISALDKLNIIEDEDEDYSCGCGNIMNSHMGQEDSNASYEDHMSYSKSAFESKMNSDRIAELVAESKKRSAMLHNKNTHKEHSSHDLANKEASVNNGNEYTDAGTLKKTAVDQQAENNEQKVNATGDNTQQKETSTSDTDDEANVAHNSTPDNDDQDDQDYKYINEEDTLRRIKITQDGDNDIDEALTDEHSNTFGNTSVHSDDNNSDKEITSNKVYSLPKEYSENTLTRNKPNPVQIDTPLPEKMADMSYINTSANLYKPVDKILDVKSGPQPALDKNQNGQTRYLISSEINQTPFILNEIKQERIGLSNQNSYSSPLGSGKLENILNFQSKLLPNNYLEQNLPNFYENSNIKRDIPKPVIANNKTPLQPDVPMGYYNSIAENNRLHPPAFTNTLDSNYHTAGYNSIFNQQYQKNLDFKTNQNIQNPTLSQHRLDDFKTPNYEVAPSELNFNQFGNPSNIAKPKTNLFQNPLLPNKNVYQRQFNEVPLSPFSDIKVLERYYTRIKTAYFVLENTRVQKAPLVFDVFSNKSTMSSTGQPNNYLNPPLASSSVDQSNRLQFQKARDILFLCSQTDSSIHLEDERQVLDICSYAALNNLDHQGWFVIDVPVEKLKYVFSLKGRQSTISNQIPVSSNIKEDFMRYRNLEPVSSNFSLNQPNYFASSGYTLNNPQPATTFNNPQSATTFNNSQPATTFNNSQPATTFNNPQPATTFSNSQPGTAFKSPEPLNLYFSEPNTSYSNSYSSMLPNLNYRTGPEIKRNQPQFDHTQGLPINTGNIGNSGMGNERMKNLNSIRENTFFDENHLISSQAASHGPNYYMNQSSRFDEYSPYGDGGFIQQNSRASTLSQQKPQDPWRSMNFYRDNASSSGLTHFSQNSGVGGLSPLHSDSLYSFLDQDNTKSYDRSLGPMNMNQIHRNTEPDNSFGNNLGYNNNERF</sequence>
<evidence type="ECO:0000256" key="2">
    <source>
        <dbReference type="ARBA" id="ARBA00007112"/>
    </source>
</evidence>
<evidence type="ECO:0000256" key="6">
    <source>
        <dbReference type="ARBA" id="ARBA00023054"/>
    </source>
</evidence>
<feature type="region of interest" description="Disordered" evidence="7">
    <location>
        <begin position="409"/>
        <end position="428"/>
    </location>
</feature>
<feature type="region of interest" description="Disordered" evidence="7">
    <location>
        <begin position="722"/>
        <end position="764"/>
    </location>
</feature>
<comment type="caution">
    <text evidence="8">The sequence shown here is derived from an EMBL/GenBank/DDBJ whole genome shotgun (WGS) entry which is preliminary data.</text>
</comment>
<keyword evidence="6" id="KW-0175">Coiled coil</keyword>
<feature type="compositionally biased region" description="Basic and acidic residues" evidence="7">
    <location>
        <begin position="81"/>
        <end position="98"/>
    </location>
</feature>
<feature type="compositionally biased region" description="Low complexity" evidence="7">
    <location>
        <begin position="1526"/>
        <end position="1540"/>
    </location>
</feature>
<evidence type="ECO:0000256" key="7">
    <source>
        <dbReference type="SAM" id="MobiDB-lite"/>
    </source>
</evidence>
<organism evidence="8 9">
    <name type="scientific">Smittium angustum</name>
    <dbReference type="NCBI Taxonomy" id="133377"/>
    <lineage>
        <taxon>Eukaryota</taxon>
        <taxon>Fungi</taxon>
        <taxon>Fungi incertae sedis</taxon>
        <taxon>Zoopagomycota</taxon>
        <taxon>Kickxellomycotina</taxon>
        <taxon>Harpellomycetes</taxon>
        <taxon>Harpellales</taxon>
        <taxon>Legeriomycetaceae</taxon>
        <taxon>Smittium</taxon>
    </lineage>
</organism>
<evidence type="ECO:0000256" key="3">
    <source>
        <dbReference type="ARBA" id="ARBA00015112"/>
    </source>
</evidence>
<gene>
    <name evidence="8" type="ORF">BB558_002522</name>
</gene>
<evidence type="ECO:0000313" key="8">
    <source>
        <dbReference type="EMBL" id="PWA01384.1"/>
    </source>
</evidence>
<reference evidence="8 9" key="1">
    <citation type="journal article" date="2018" name="MBio">
        <title>Comparative Genomics Reveals the Core Gene Toolbox for the Fungus-Insect Symbiosis.</title>
        <authorList>
            <person name="Wang Y."/>
            <person name="Stata M."/>
            <person name="Wang W."/>
            <person name="Stajich J.E."/>
            <person name="White M.M."/>
            <person name="Moncalvo J.M."/>
        </authorList>
    </citation>
    <scope>NUCLEOTIDE SEQUENCE [LARGE SCALE GENOMIC DNA]</scope>
    <source>
        <strain evidence="8 9">AUS-126-30</strain>
    </source>
</reference>
<feature type="region of interest" description="Disordered" evidence="7">
    <location>
        <begin position="1433"/>
        <end position="1461"/>
    </location>
</feature>
<feature type="compositionally biased region" description="Polar residues" evidence="7">
    <location>
        <begin position="1293"/>
        <end position="1323"/>
    </location>
</feature>
<feature type="compositionally biased region" description="Polar residues" evidence="7">
    <location>
        <begin position="1441"/>
        <end position="1455"/>
    </location>
</feature>
<name>A0A2U1J8K9_SMIAN</name>
<dbReference type="EMBL" id="MBFU01000179">
    <property type="protein sequence ID" value="PWA01384.1"/>
    <property type="molecule type" value="Genomic_DNA"/>
</dbReference>
<comment type="similarity">
    <text evidence="2">Belongs to the NST1 family.</text>
</comment>
<feature type="region of interest" description="Disordered" evidence="7">
    <location>
        <begin position="564"/>
        <end position="588"/>
    </location>
</feature>
<comment type="subcellular location">
    <subcellularLocation>
        <location evidence="1">Cytoplasm</location>
    </subcellularLocation>
</comment>